<evidence type="ECO:0000313" key="3">
    <source>
        <dbReference type="EMBL" id="GMT12892.1"/>
    </source>
</evidence>
<feature type="transmembrane region" description="Helical" evidence="2">
    <location>
        <begin position="48"/>
        <end position="76"/>
    </location>
</feature>
<evidence type="ECO:0000313" key="4">
    <source>
        <dbReference type="Proteomes" id="UP001432322"/>
    </source>
</evidence>
<keyword evidence="2" id="KW-1133">Transmembrane helix</keyword>
<evidence type="ECO:0008006" key="5">
    <source>
        <dbReference type="Google" id="ProtNLM"/>
    </source>
</evidence>
<comment type="caution">
    <text evidence="3">The sequence shown here is derived from an EMBL/GenBank/DDBJ whole genome shotgun (WGS) entry which is preliminary data.</text>
</comment>
<dbReference type="AlphaFoldDB" id="A0AAV5V027"/>
<organism evidence="3 4">
    <name type="scientific">Pristionchus fissidentatus</name>
    <dbReference type="NCBI Taxonomy" id="1538716"/>
    <lineage>
        <taxon>Eukaryota</taxon>
        <taxon>Metazoa</taxon>
        <taxon>Ecdysozoa</taxon>
        <taxon>Nematoda</taxon>
        <taxon>Chromadorea</taxon>
        <taxon>Rhabditida</taxon>
        <taxon>Rhabditina</taxon>
        <taxon>Diplogasteromorpha</taxon>
        <taxon>Diplogasteroidea</taxon>
        <taxon>Neodiplogasteridae</taxon>
        <taxon>Pristionchus</taxon>
    </lineage>
</organism>
<feature type="region of interest" description="Disordered" evidence="1">
    <location>
        <begin position="231"/>
        <end position="253"/>
    </location>
</feature>
<proteinExistence type="predicted"/>
<dbReference type="Proteomes" id="UP001432322">
    <property type="component" value="Unassembled WGS sequence"/>
</dbReference>
<feature type="non-terminal residue" evidence="3">
    <location>
        <position position="291"/>
    </location>
</feature>
<reference evidence="3" key="1">
    <citation type="submission" date="2023-10" db="EMBL/GenBank/DDBJ databases">
        <title>Genome assembly of Pristionchus species.</title>
        <authorList>
            <person name="Yoshida K."/>
            <person name="Sommer R.J."/>
        </authorList>
    </citation>
    <scope>NUCLEOTIDE SEQUENCE</scope>
    <source>
        <strain evidence="3">RS5133</strain>
    </source>
</reference>
<accession>A0AAV5V027</accession>
<keyword evidence="2" id="KW-0472">Membrane</keyword>
<evidence type="ECO:0000256" key="1">
    <source>
        <dbReference type="SAM" id="MobiDB-lite"/>
    </source>
</evidence>
<feature type="compositionally biased region" description="Basic residues" evidence="1">
    <location>
        <begin position="231"/>
        <end position="252"/>
    </location>
</feature>
<sequence>MRTTTTVPSKLDQVIDDPTVLLDSAHFRFLLCFSRLSHFHVLSRFRHLHLLIVIITFFLIFILFVRRRLLLALLLVHRDRRRLRAHLILEQRPSVVPAQSLVQRQLGCRDVVRAVVGTTYHLDHIRVWREVPPSAVDQVQMELAERDLVPTTARGLIRAQQLGYGWGRGRDLSGSRYLGRALSLGPGRYCSRRRRGCSRCNRRRSSCGRRDRGGRGCSRLRRRLNRLGRKCGRERATRRRRIRARRRPRRRVSERCAIGGRRAAAVCTTILLERGREAASGRRVGHRSSTS</sequence>
<protein>
    <recommendedName>
        <fullName evidence="5">Ribosomal protein</fullName>
    </recommendedName>
</protein>
<name>A0AAV5V027_9BILA</name>
<keyword evidence="2" id="KW-0812">Transmembrane</keyword>
<keyword evidence="4" id="KW-1185">Reference proteome</keyword>
<evidence type="ECO:0000256" key="2">
    <source>
        <dbReference type="SAM" id="Phobius"/>
    </source>
</evidence>
<dbReference type="EMBL" id="BTSY01000002">
    <property type="protein sequence ID" value="GMT12892.1"/>
    <property type="molecule type" value="Genomic_DNA"/>
</dbReference>
<gene>
    <name evidence="3" type="ORF">PFISCL1PPCAC_4189</name>
</gene>